<proteinExistence type="predicted"/>
<name>A0ACC6A8X9_9BACI</name>
<protein>
    <submittedName>
        <fullName evidence="1">Nramp family divalent metal transporter</fullName>
    </submittedName>
</protein>
<comment type="caution">
    <text evidence="1">The sequence shown here is derived from an EMBL/GenBank/DDBJ whole genome shotgun (WGS) entry which is preliminary data.</text>
</comment>
<dbReference type="EMBL" id="JAMBOP010000018">
    <property type="protein sequence ID" value="MCM3737029.1"/>
    <property type="molecule type" value="Genomic_DNA"/>
</dbReference>
<evidence type="ECO:0000313" key="2">
    <source>
        <dbReference type="Proteomes" id="UP001202289"/>
    </source>
</evidence>
<gene>
    <name evidence="1" type="ORF">M3215_14785</name>
</gene>
<accession>A0ACC6A8X9</accession>
<reference evidence="1" key="1">
    <citation type="submission" date="2022-05" db="EMBL/GenBank/DDBJ databases">
        <title>Comparative Genomics of Spacecraft Associated Microbes.</title>
        <authorList>
            <person name="Tran M.T."/>
            <person name="Wright A."/>
            <person name="Seuylemezian A."/>
            <person name="Eisen J."/>
            <person name="Coil D."/>
        </authorList>
    </citation>
    <scope>NUCLEOTIDE SEQUENCE</scope>
    <source>
        <strain evidence="1">FAIRING 10M-2.2</strain>
    </source>
</reference>
<sequence length="431" mass="46436">MTENTKEREHLPPNNRTMQSAQLALSGQTKGLKRLLPFLGPAFIASVAYIDPGNFATNIAAGSQYGYLLLWVILISNLMAVLIQSLSAKLGIATGKNLPEVAREHFPKPVSIGLWIQGELVIMATDLAEFIGAALGLNLLFGIPLLPSALITAVGSFIILEFQRRGFRPLEAIITGMVFIVVIAFGVQVFYAKPELSPLLSGLFVPHFQGVNSILLAAGILGATVMPHAIYLHSALTQRRVVGSTDAERKKIFRFEFIDIIIAMVIAGAINASMLIVAAALFFKNGLHVEDLDVAFHQFSHLVGPVSASLFGIGLLAAGLSSSSVGTMSGDIIMQGFIRMHIPLYLRRFITMVPPLVIIALGVNPTHALVMSQVVLSFGIAFALIPLIVFTSKKSIMGGLVNHRFTTALAWLIAVLIIALNIFLLYQTFVG</sequence>
<evidence type="ECO:0000313" key="1">
    <source>
        <dbReference type="EMBL" id="MCM3737029.1"/>
    </source>
</evidence>
<organism evidence="1 2">
    <name type="scientific">Bacillus cytotoxicus</name>
    <dbReference type="NCBI Taxonomy" id="580165"/>
    <lineage>
        <taxon>Bacteria</taxon>
        <taxon>Bacillati</taxon>
        <taxon>Bacillota</taxon>
        <taxon>Bacilli</taxon>
        <taxon>Bacillales</taxon>
        <taxon>Bacillaceae</taxon>
        <taxon>Bacillus</taxon>
        <taxon>Bacillus cereus group</taxon>
    </lineage>
</organism>
<dbReference type="Proteomes" id="UP001202289">
    <property type="component" value="Unassembled WGS sequence"/>
</dbReference>
<keyword evidence="2" id="KW-1185">Reference proteome</keyword>